<dbReference type="Proteomes" id="UP001235343">
    <property type="component" value="Unassembled WGS sequence"/>
</dbReference>
<sequence length="286" mass="31988">MPEWVNVVIRSTSLIVVIFIIAKLFGKRHLSQLSVFEYLIGLVISVIAATVSIGLITPFWHGIIGLGIWFIIPFLLVLLAIKSKPVRDLVRGKGTVFIKDGKVMEDNLKKEKYSSDDLLQQLRNKNVFQVADVEFAVLEADGDISVLPKKEKQPLTPKDLGITVAPIKEPQTVVMDGEILYEPLATGGFSVKWLETEFEKLGVSVENVYLAQVDSFGQLTVDLFDDKLQVPAPQEKPLLLATTKKMQADMEIFALSTQNKQAKQMYTKNSQKLQKAIDRLTPFLSD</sequence>
<accession>A0ABT7L8J5</accession>
<dbReference type="InterPro" id="IPR023090">
    <property type="entry name" value="UPF0702_alpha/beta_dom_sf"/>
</dbReference>
<feature type="transmembrane region" description="Helical" evidence="7">
    <location>
        <begin position="38"/>
        <end position="56"/>
    </location>
</feature>
<keyword evidence="6 7" id="KW-0472">Membrane</keyword>
<protein>
    <submittedName>
        <fullName evidence="9">DUF421 domain-containing protein</fullName>
    </submittedName>
</protein>
<feature type="domain" description="YetF C-terminal" evidence="8">
    <location>
        <begin position="82"/>
        <end position="214"/>
    </location>
</feature>
<keyword evidence="4 7" id="KW-0812">Transmembrane</keyword>
<comment type="similarity">
    <text evidence="2">Belongs to the UPF0702 family.</text>
</comment>
<comment type="subcellular location">
    <subcellularLocation>
        <location evidence="1">Cell membrane</location>
        <topology evidence="1">Multi-pass membrane protein</topology>
    </subcellularLocation>
</comment>
<dbReference type="PANTHER" id="PTHR34582">
    <property type="entry name" value="UPF0702 TRANSMEMBRANE PROTEIN YCAP"/>
    <property type="match status" value="1"/>
</dbReference>
<evidence type="ECO:0000259" key="8">
    <source>
        <dbReference type="Pfam" id="PF04239"/>
    </source>
</evidence>
<dbReference type="Gene3D" id="3.30.240.20">
    <property type="entry name" value="bsu07140 like domains"/>
    <property type="match status" value="2"/>
</dbReference>
<proteinExistence type="inferred from homology"/>
<feature type="transmembrane region" description="Helical" evidence="7">
    <location>
        <begin position="6"/>
        <end position="26"/>
    </location>
</feature>
<keyword evidence="5 7" id="KW-1133">Transmembrane helix</keyword>
<keyword evidence="10" id="KW-1185">Reference proteome</keyword>
<dbReference type="InterPro" id="IPR012452">
    <property type="entry name" value="DUF1657"/>
</dbReference>
<evidence type="ECO:0000313" key="10">
    <source>
        <dbReference type="Proteomes" id="UP001235343"/>
    </source>
</evidence>
<dbReference type="InterPro" id="IPR007353">
    <property type="entry name" value="DUF421"/>
</dbReference>
<evidence type="ECO:0000256" key="4">
    <source>
        <dbReference type="ARBA" id="ARBA00022692"/>
    </source>
</evidence>
<organism evidence="9 10">
    <name type="scientific">Aquibacillus rhizosphaerae</name>
    <dbReference type="NCBI Taxonomy" id="3051431"/>
    <lineage>
        <taxon>Bacteria</taxon>
        <taxon>Bacillati</taxon>
        <taxon>Bacillota</taxon>
        <taxon>Bacilli</taxon>
        <taxon>Bacillales</taxon>
        <taxon>Bacillaceae</taxon>
        <taxon>Aquibacillus</taxon>
    </lineage>
</organism>
<name>A0ABT7L8J5_9BACI</name>
<keyword evidence="3" id="KW-1003">Cell membrane</keyword>
<evidence type="ECO:0000256" key="1">
    <source>
        <dbReference type="ARBA" id="ARBA00004651"/>
    </source>
</evidence>
<evidence type="ECO:0000256" key="7">
    <source>
        <dbReference type="SAM" id="Phobius"/>
    </source>
</evidence>
<feature type="transmembrane region" description="Helical" evidence="7">
    <location>
        <begin position="62"/>
        <end position="81"/>
    </location>
</feature>
<evidence type="ECO:0000256" key="5">
    <source>
        <dbReference type="ARBA" id="ARBA00022989"/>
    </source>
</evidence>
<evidence type="ECO:0000256" key="6">
    <source>
        <dbReference type="ARBA" id="ARBA00023136"/>
    </source>
</evidence>
<evidence type="ECO:0000313" key="9">
    <source>
        <dbReference type="EMBL" id="MDL4842183.1"/>
    </source>
</evidence>
<dbReference type="RefSeq" id="WP_285933468.1">
    <property type="nucleotide sequence ID" value="NZ_JASTZU010000058.1"/>
</dbReference>
<dbReference type="PANTHER" id="PTHR34582:SF7">
    <property type="entry name" value="UPF0702 TRANSMEMBRANE PROTEIN YDFS"/>
    <property type="match status" value="1"/>
</dbReference>
<reference evidence="9 10" key="1">
    <citation type="submission" date="2023-06" db="EMBL/GenBank/DDBJ databases">
        <title>Aquibacillus rhizosphaerae LR5S19.</title>
        <authorList>
            <person name="Sun J.-Q."/>
        </authorList>
    </citation>
    <scope>NUCLEOTIDE SEQUENCE [LARGE SCALE GENOMIC DNA]</scope>
    <source>
        <strain evidence="9 10">LR5S19</strain>
    </source>
</reference>
<evidence type="ECO:0000256" key="2">
    <source>
        <dbReference type="ARBA" id="ARBA00006448"/>
    </source>
</evidence>
<evidence type="ECO:0000256" key="3">
    <source>
        <dbReference type="ARBA" id="ARBA00022475"/>
    </source>
</evidence>
<comment type="caution">
    <text evidence="9">The sequence shown here is derived from an EMBL/GenBank/DDBJ whole genome shotgun (WGS) entry which is preliminary data.</text>
</comment>
<dbReference type="Pfam" id="PF04239">
    <property type="entry name" value="DUF421"/>
    <property type="match status" value="1"/>
</dbReference>
<gene>
    <name evidence="9" type="ORF">QQS35_17225</name>
</gene>
<dbReference type="Pfam" id="PF07870">
    <property type="entry name" value="DUF1657"/>
    <property type="match status" value="1"/>
</dbReference>
<dbReference type="EMBL" id="JASTZU010000058">
    <property type="protein sequence ID" value="MDL4842183.1"/>
    <property type="molecule type" value="Genomic_DNA"/>
</dbReference>